<reference evidence="4 5" key="1">
    <citation type="submission" date="2022-10" db="EMBL/GenBank/DDBJ databases">
        <title>Comparative genomics and taxonomic characterization of three novel marine species of genus Reichenbachiella exhibiting antioxidant and polysaccharide degradation activities.</title>
        <authorList>
            <person name="Muhammad N."/>
            <person name="Lee Y.-J."/>
            <person name="Ko J."/>
            <person name="Kim S.-G."/>
        </authorList>
    </citation>
    <scope>NUCLEOTIDE SEQUENCE [LARGE SCALE GENOMIC DNA]</scope>
    <source>
        <strain evidence="4 5">ABR2-5</strain>
    </source>
</reference>
<evidence type="ECO:0000313" key="4">
    <source>
        <dbReference type="EMBL" id="MCV9387601.1"/>
    </source>
</evidence>
<dbReference type="PANTHER" id="PTHR37299">
    <property type="entry name" value="TRANSCRIPTIONAL REGULATOR-RELATED"/>
    <property type="match status" value="1"/>
</dbReference>
<protein>
    <submittedName>
        <fullName evidence="4">LytTR family DNA-binding domain-containing protein</fullName>
    </submittedName>
</protein>
<dbReference type="GO" id="GO:0003677">
    <property type="term" value="F:DNA binding"/>
    <property type="evidence" value="ECO:0007669"/>
    <property type="project" value="UniProtKB-KW"/>
</dbReference>
<feature type="domain" description="HTH LytTR-type" evidence="3">
    <location>
        <begin position="145"/>
        <end position="250"/>
    </location>
</feature>
<evidence type="ECO:0000256" key="1">
    <source>
        <dbReference type="PROSITE-ProRule" id="PRU00169"/>
    </source>
</evidence>
<accession>A0ABT3CVI9</accession>
<dbReference type="PROSITE" id="PS50110">
    <property type="entry name" value="RESPONSE_REGULATORY"/>
    <property type="match status" value="1"/>
</dbReference>
<dbReference type="PANTHER" id="PTHR37299:SF1">
    <property type="entry name" value="STAGE 0 SPORULATION PROTEIN A HOMOLOG"/>
    <property type="match status" value="1"/>
</dbReference>
<feature type="modified residue" description="4-aspartylphosphate" evidence="1">
    <location>
        <position position="53"/>
    </location>
</feature>
<comment type="caution">
    <text evidence="4">The sequence shown here is derived from an EMBL/GenBank/DDBJ whole genome shotgun (WGS) entry which is preliminary data.</text>
</comment>
<dbReference type="SUPFAM" id="SSF52172">
    <property type="entry name" value="CheY-like"/>
    <property type="match status" value="1"/>
</dbReference>
<name>A0ABT3CVI9_9BACT</name>
<evidence type="ECO:0000259" key="3">
    <source>
        <dbReference type="PROSITE" id="PS50930"/>
    </source>
</evidence>
<dbReference type="PROSITE" id="PS50930">
    <property type="entry name" value="HTH_LYTTR"/>
    <property type="match status" value="1"/>
</dbReference>
<evidence type="ECO:0000313" key="5">
    <source>
        <dbReference type="Proteomes" id="UP001300692"/>
    </source>
</evidence>
<feature type="domain" description="Response regulatory" evidence="2">
    <location>
        <begin position="2"/>
        <end position="117"/>
    </location>
</feature>
<dbReference type="Gene3D" id="3.40.50.2300">
    <property type="match status" value="1"/>
</dbReference>
<dbReference type="InterPro" id="IPR011006">
    <property type="entry name" value="CheY-like_superfamily"/>
</dbReference>
<dbReference type="InterPro" id="IPR007492">
    <property type="entry name" value="LytTR_DNA-bd_dom"/>
</dbReference>
<organism evidence="4 5">
    <name type="scientific">Reichenbachiella ulvae</name>
    <dbReference type="NCBI Taxonomy" id="2980104"/>
    <lineage>
        <taxon>Bacteria</taxon>
        <taxon>Pseudomonadati</taxon>
        <taxon>Bacteroidota</taxon>
        <taxon>Cytophagia</taxon>
        <taxon>Cytophagales</taxon>
        <taxon>Reichenbachiellaceae</taxon>
        <taxon>Reichenbachiella</taxon>
    </lineage>
</organism>
<dbReference type="SMART" id="SM00850">
    <property type="entry name" value="LytTR"/>
    <property type="match status" value="1"/>
</dbReference>
<dbReference type="Pfam" id="PF04397">
    <property type="entry name" value="LytTR"/>
    <property type="match status" value="1"/>
</dbReference>
<dbReference type="EMBL" id="JAOYOD010000001">
    <property type="protein sequence ID" value="MCV9387601.1"/>
    <property type="molecule type" value="Genomic_DNA"/>
</dbReference>
<dbReference type="Proteomes" id="UP001300692">
    <property type="component" value="Unassembled WGS sequence"/>
</dbReference>
<gene>
    <name evidence="4" type="ORF">N7U62_13050</name>
</gene>
<sequence>MKILILDDESSARQTIQSYIQKNIPQAEIKEAFSIDSAFEVLEGFQPDVALLDINLAEGVTSFDFLAHLTPEQRGFKIIFVSAHDEYAVKAFKFNAIDYILKPINPFEFKAAITKVLDEPSPTDEEQIESLSESLKSRNQQLRRIVLKDQNSIQIVDVDEILYCKSDSNYTVFALQNGQEVVISRTLKDYESILRELGFYRPHRSYLINMNHLRKYDKREGGAIEMVDGTSIPLARAKKDSFLAVLNSLS</sequence>
<proteinExistence type="predicted"/>
<keyword evidence="1" id="KW-0597">Phosphoprotein</keyword>
<dbReference type="RefSeq" id="WP_264138422.1">
    <property type="nucleotide sequence ID" value="NZ_JAOYOD010000001.1"/>
</dbReference>
<evidence type="ECO:0000259" key="2">
    <source>
        <dbReference type="PROSITE" id="PS50110"/>
    </source>
</evidence>
<dbReference type="Gene3D" id="2.40.50.1020">
    <property type="entry name" value="LytTr DNA-binding domain"/>
    <property type="match status" value="1"/>
</dbReference>
<keyword evidence="5" id="KW-1185">Reference proteome</keyword>
<dbReference type="Pfam" id="PF00072">
    <property type="entry name" value="Response_reg"/>
    <property type="match status" value="1"/>
</dbReference>
<dbReference type="SMART" id="SM00448">
    <property type="entry name" value="REC"/>
    <property type="match status" value="1"/>
</dbReference>
<keyword evidence="4" id="KW-0238">DNA-binding</keyword>
<dbReference type="InterPro" id="IPR046947">
    <property type="entry name" value="LytR-like"/>
</dbReference>
<dbReference type="InterPro" id="IPR001789">
    <property type="entry name" value="Sig_transdc_resp-reg_receiver"/>
</dbReference>